<reference evidence="2" key="2">
    <citation type="submission" date="2015-01" db="EMBL/GenBank/DDBJ databases">
        <title>Evolutionary Origins and Diversification of the Mycorrhizal Mutualists.</title>
        <authorList>
            <consortium name="DOE Joint Genome Institute"/>
            <consortium name="Mycorrhizal Genomics Consortium"/>
            <person name="Kohler A."/>
            <person name="Kuo A."/>
            <person name="Nagy L.G."/>
            <person name="Floudas D."/>
            <person name="Copeland A."/>
            <person name="Barry K.W."/>
            <person name="Cichocki N."/>
            <person name="Veneault-Fourrey C."/>
            <person name="LaButti K."/>
            <person name="Lindquist E.A."/>
            <person name="Lipzen A."/>
            <person name="Lundell T."/>
            <person name="Morin E."/>
            <person name="Murat C."/>
            <person name="Riley R."/>
            <person name="Ohm R."/>
            <person name="Sun H."/>
            <person name="Tunlid A."/>
            <person name="Henrissat B."/>
            <person name="Grigoriev I.V."/>
            <person name="Hibbett D.S."/>
            <person name="Martin F."/>
        </authorList>
    </citation>
    <scope>NUCLEOTIDE SEQUENCE [LARGE SCALE GENOMIC DNA]</scope>
    <source>
        <strain evidence="2">MAFF 305830</strain>
    </source>
</reference>
<reference evidence="1 2" key="1">
    <citation type="submission" date="2014-04" db="EMBL/GenBank/DDBJ databases">
        <authorList>
            <consortium name="DOE Joint Genome Institute"/>
            <person name="Kuo A."/>
            <person name="Zuccaro A."/>
            <person name="Kohler A."/>
            <person name="Nagy L.G."/>
            <person name="Floudas D."/>
            <person name="Copeland A."/>
            <person name="Barry K.W."/>
            <person name="Cichocki N."/>
            <person name="Veneault-Fourrey C."/>
            <person name="LaButti K."/>
            <person name="Lindquist E.A."/>
            <person name="Lipzen A."/>
            <person name="Lundell T."/>
            <person name="Morin E."/>
            <person name="Murat C."/>
            <person name="Sun H."/>
            <person name="Tunlid A."/>
            <person name="Henrissat B."/>
            <person name="Grigoriev I.V."/>
            <person name="Hibbett D.S."/>
            <person name="Martin F."/>
            <person name="Nordberg H.P."/>
            <person name="Cantor M.N."/>
            <person name="Hua S.X."/>
        </authorList>
    </citation>
    <scope>NUCLEOTIDE SEQUENCE [LARGE SCALE GENOMIC DNA]</scope>
    <source>
        <strain evidence="1 2">MAFF 305830</strain>
    </source>
</reference>
<accession>A0A0C3AJF4</accession>
<evidence type="ECO:0000313" key="2">
    <source>
        <dbReference type="Proteomes" id="UP000054097"/>
    </source>
</evidence>
<dbReference type="HOGENOM" id="CLU_2869031_0_0_1"/>
<dbReference type="EMBL" id="KN824464">
    <property type="protein sequence ID" value="KIM20179.1"/>
    <property type="molecule type" value="Genomic_DNA"/>
</dbReference>
<name>A0A0C3AJF4_SERVB</name>
<gene>
    <name evidence="1" type="ORF">M408DRAFT_146207</name>
</gene>
<dbReference type="AlphaFoldDB" id="A0A0C3AJF4"/>
<evidence type="ECO:0000313" key="1">
    <source>
        <dbReference type="EMBL" id="KIM20179.1"/>
    </source>
</evidence>
<proteinExistence type="predicted"/>
<organism evidence="1 2">
    <name type="scientific">Serendipita vermifera MAFF 305830</name>
    <dbReference type="NCBI Taxonomy" id="933852"/>
    <lineage>
        <taxon>Eukaryota</taxon>
        <taxon>Fungi</taxon>
        <taxon>Dikarya</taxon>
        <taxon>Basidiomycota</taxon>
        <taxon>Agaricomycotina</taxon>
        <taxon>Agaricomycetes</taxon>
        <taxon>Sebacinales</taxon>
        <taxon>Serendipitaceae</taxon>
        <taxon>Serendipita</taxon>
    </lineage>
</organism>
<sequence>MPHSVPPMDKLCHLASSRCLSIFSLLQFTVNHAFRAFRLSVLPFAMFSSGDILSYSLAVRWRSS</sequence>
<keyword evidence="2" id="KW-1185">Reference proteome</keyword>
<dbReference type="Proteomes" id="UP000054097">
    <property type="component" value="Unassembled WGS sequence"/>
</dbReference>
<protein>
    <submittedName>
        <fullName evidence="1">Uncharacterized protein</fullName>
    </submittedName>
</protein>